<feature type="domain" description="Helix-turn-helix conjugative transposon-like" evidence="1">
    <location>
        <begin position="18"/>
        <end position="80"/>
    </location>
</feature>
<evidence type="ECO:0000313" key="3">
    <source>
        <dbReference type="Proteomes" id="UP000253208"/>
    </source>
</evidence>
<dbReference type="Pfam" id="PF12645">
    <property type="entry name" value="HTH_16"/>
    <property type="match status" value="1"/>
</dbReference>
<comment type="caution">
    <text evidence="2">The sequence shown here is derived from an EMBL/GenBank/DDBJ whole genome shotgun (WGS) entry which is preliminary data.</text>
</comment>
<dbReference type="InterPro" id="IPR024760">
    <property type="entry name" value="HTH_dom_conjug_TS-like"/>
</dbReference>
<dbReference type="EMBL" id="PSQG01000024">
    <property type="protein sequence ID" value="RCH42316.1"/>
    <property type="molecule type" value="Genomic_DNA"/>
</dbReference>
<gene>
    <name evidence="2" type="ORF">C4886_14835</name>
</gene>
<dbReference type="AlphaFoldDB" id="A0A367FWW1"/>
<dbReference type="Proteomes" id="UP000253208">
    <property type="component" value="Unassembled WGS sequence"/>
</dbReference>
<name>A0A367FWW1_9FIRM</name>
<evidence type="ECO:0000259" key="1">
    <source>
        <dbReference type="Pfam" id="PF12645"/>
    </source>
</evidence>
<proteinExistence type="predicted"/>
<reference evidence="2 3" key="1">
    <citation type="submission" date="2018-02" db="EMBL/GenBank/DDBJ databases">
        <title>Complete genome sequencing of Faecalibacterium prausnitzii strains isolated from the human gut.</title>
        <authorList>
            <person name="Fitzgerald B.C."/>
            <person name="Shkoporov A.N."/>
            <person name="Ross P.R."/>
            <person name="Hill C."/>
        </authorList>
    </citation>
    <scope>NUCLEOTIDE SEQUENCE [LARGE SCALE GENOMIC DNA]</scope>
    <source>
        <strain evidence="2 3">APC942/31-1</strain>
    </source>
</reference>
<evidence type="ECO:0000313" key="2">
    <source>
        <dbReference type="EMBL" id="RCH42316.1"/>
    </source>
</evidence>
<dbReference type="RefSeq" id="WP_114002696.1">
    <property type="nucleotide sequence ID" value="NZ_PSQG01000024.1"/>
</dbReference>
<organism evidence="2 3">
    <name type="scientific">Blautia obeum</name>
    <dbReference type="NCBI Taxonomy" id="40520"/>
    <lineage>
        <taxon>Bacteria</taxon>
        <taxon>Bacillati</taxon>
        <taxon>Bacillota</taxon>
        <taxon>Clostridia</taxon>
        <taxon>Lachnospirales</taxon>
        <taxon>Lachnospiraceae</taxon>
        <taxon>Blautia</taxon>
    </lineage>
</organism>
<accession>A0A367FWW1</accession>
<sequence length="83" mass="9627">MKTTDKNEKGINVLPFVVVQKAVEGDIVSINKVMKHYEGYISCLSVRKMYDEYGNEYYCVDETLRSRLEAKLLKTVLGFKMVR</sequence>
<protein>
    <submittedName>
        <fullName evidence="2">Helix-turn-helix domain-containing protein</fullName>
    </submittedName>
</protein>